<feature type="region of interest" description="Disordered" evidence="1">
    <location>
        <begin position="83"/>
        <end position="277"/>
    </location>
</feature>
<evidence type="ECO:0000313" key="2">
    <source>
        <dbReference type="EMBL" id="KAF8790556.1"/>
    </source>
</evidence>
<sequence length="479" mass="52059">MTSTTGPSPPPFTTVTSAVIPSQPCTPSMVSSNSISGCPVDDEEPCGALMNGGSPSSINTTDLSISPRVIAHAPTTAVMTIRSPICPMEEDDEDEDPKGDMKIGDDCQQSLPRQSRNKRKNFKPRNIVYQYNADDEYGTDEECFDDQQEFARSSPSRNSPSSPVPSRSFEGERGQGGEQPLDLSSDTGPTRWKLNPKGLGEGSPRMNSGRSPPQIPRFDSCEYDGEDEGSAMDEDRGRTPVMDLSRTSNRDGAGSGSSPSHSLTGRTNESPSSPRLVCHQDYPQAKRLTREPPLIPSDGTTMKDYAENTMKELLGMYGLNDAPEGLSSHLPIHNFSAGKLIESSQQFNPANLASLGGYPPSSTTLQLIQQQAAQVEAIHQARLAYQYSKDSTNHFMENAWSQVSDHNNVPNISQQLQNTNENMLESLRAKMMNNVSRMTSGSTNNIIPNSQVMLPQNVATIFTIAALSSKLPSQQFLSC</sequence>
<proteinExistence type="predicted"/>
<feature type="compositionally biased region" description="Acidic residues" evidence="1">
    <location>
        <begin position="88"/>
        <end position="97"/>
    </location>
</feature>
<protein>
    <submittedName>
        <fullName evidence="2">Uncharacterized protein</fullName>
    </submittedName>
</protein>
<feature type="compositionally biased region" description="Low complexity" evidence="1">
    <location>
        <begin position="152"/>
        <end position="168"/>
    </location>
</feature>
<feature type="compositionally biased region" description="Polar residues" evidence="1">
    <location>
        <begin position="256"/>
        <end position="273"/>
    </location>
</feature>
<dbReference type="EMBL" id="JABXBU010000011">
    <property type="protein sequence ID" value="KAF8790556.1"/>
    <property type="molecule type" value="Genomic_DNA"/>
</dbReference>
<organism evidence="2 3">
    <name type="scientific">Argiope bruennichi</name>
    <name type="common">Wasp spider</name>
    <name type="synonym">Aranea bruennichi</name>
    <dbReference type="NCBI Taxonomy" id="94029"/>
    <lineage>
        <taxon>Eukaryota</taxon>
        <taxon>Metazoa</taxon>
        <taxon>Ecdysozoa</taxon>
        <taxon>Arthropoda</taxon>
        <taxon>Chelicerata</taxon>
        <taxon>Arachnida</taxon>
        <taxon>Araneae</taxon>
        <taxon>Araneomorphae</taxon>
        <taxon>Entelegynae</taxon>
        <taxon>Araneoidea</taxon>
        <taxon>Araneidae</taxon>
        <taxon>Argiope</taxon>
    </lineage>
</organism>
<evidence type="ECO:0000313" key="3">
    <source>
        <dbReference type="Proteomes" id="UP000807504"/>
    </source>
</evidence>
<dbReference type="AlphaFoldDB" id="A0A8T0FHV8"/>
<evidence type="ECO:0000256" key="1">
    <source>
        <dbReference type="SAM" id="MobiDB-lite"/>
    </source>
</evidence>
<reference evidence="2" key="2">
    <citation type="submission" date="2020-06" db="EMBL/GenBank/DDBJ databases">
        <authorList>
            <person name="Sheffer M."/>
        </authorList>
    </citation>
    <scope>NUCLEOTIDE SEQUENCE</scope>
</reference>
<name>A0A8T0FHV8_ARGBR</name>
<comment type="caution">
    <text evidence="2">The sequence shown here is derived from an EMBL/GenBank/DDBJ whole genome shotgun (WGS) entry which is preliminary data.</text>
</comment>
<accession>A0A8T0FHV8</accession>
<keyword evidence="3" id="KW-1185">Reference proteome</keyword>
<feature type="compositionally biased region" description="Acidic residues" evidence="1">
    <location>
        <begin position="221"/>
        <end position="232"/>
    </location>
</feature>
<gene>
    <name evidence="2" type="ORF">HNY73_005561</name>
</gene>
<reference evidence="2" key="1">
    <citation type="journal article" date="2020" name="bioRxiv">
        <title>Chromosome-level reference genome of the European wasp spider Argiope bruennichi: a resource for studies on range expansion and evolutionary adaptation.</title>
        <authorList>
            <person name="Sheffer M.M."/>
            <person name="Hoppe A."/>
            <person name="Krehenwinkel H."/>
            <person name="Uhl G."/>
            <person name="Kuss A.W."/>
            <person name="Jensen L."/>
            <person name="Jensen C."/>
            <person name="Gillespie R.G."/>
            <person name="Hoff K.J."/>
            <person name="Prost S."/>
        </authorList>
    </citation>
    <scope>NUCLEOTIDE SEQUENCE</scope>
</reference>
<dbReference type="Proteomes" id="UP000807504">
    <property type="component" value="Unassembled WGS sequence"/>
</dbReference>
<feature type="compositionally biased region" description="Acidic residues" evidence="1">
    <location>
        <begin position="133"/>
        <end position="148"/>
    </location>
</feature>